<accession>A0AAW1JW86</accession>
<protein>
    <submittedName>
        <fullName evidence="1">Uncharacterized protein</fullName>
    </submittedName>
</protein>
<sequence>MHAETYTSSRNNGLSARACIQYTGISLEYKINNSDPNKEFCGMFSRWRLEIRNRAKTSVDHYSSKEFLITSYKSPNQINCSPSNMLRAIMVSESPAKISVLEILERRSS</sequence>
<dbReference type="AlphaFoldDB" id="A0AAW1JW86"/>
<evidence type="ECO:0000313" key="1">
    <source>
        <dbReference type="EMBL" id="KAK9709296.1"/>
    </source>
</evidence>
<reference evidence="1 2" key="1">
    <citation type="journal article" date="2024" name="BMC Genomics">
        <title>De novo assembly and annotation of Popillia japonica's genome with initial clues to its potential as an invasive pest.</title>
        <authorList>
            <person name="Cucini C."/>
            <person name="Boschi S."/>
            <person name="Funari R."/>
            <person name="Cardaioli E."/>
            <person name="Iannotti N."/>
            <person name="Marturano G."/>
            <person name="Paoli F."/>
            <person name="Bruttini M."/>
            <person name="Carapelli A."/>
            <person name="Frati F."/>
            <person name="Nardi F."/>
        </authorList>
    </citation>
    <scope>NUCLEOTIDE SEQUENCE [LARGE SCALE GENOMIC DNA]</scope>
    <source>
        <strain evidence="1">DMR45628</strain>
    </source>
</reference>
<keyword evidence="2" id="KW-1185">Reference proteome</keyword>
<dbReference type="EMBL" id="JASPKY010000312">
    <property type="protein sequence ID" value="KAK9709296.1"/>
    <property type="molecule type" value="Genomic_DNA"/>
</dbReference>
<proteinExistence type="predicted"/>
<organism evidence="1 2">
    <name type="scientific">Popillia japonica</name>
    <name type="common">Japanese beetle</name>
    <dbReference type="NCBI Taxonomy" id="7064"/>
    <lineage>
        <taxon>Eukaryota</taxon>
        <taxon>Metazoa</taxon>
        <taxon>Ecdysozoa</taxon>
        <taxon>Arthropoda</taxon>
        <taxon>Hexapoda</taxon>
        <taxon>Insecta</taxon>
        <taxon>Pterygota</taxon>
        <taxon>Neoptera</taxon>
        <taxon>Endopterygota</taxon>
        <taxon>Coleoptera</taxon>
        <taxon>Polyphaga</taxon>
        <taxon>Scarabaeiformia</taxon>
        <taxon>Scarabaeidae</taxon>
        <taxon>Rutelinae</taxon>
        <taxon>Popillia</taxon>
    </lineage>
</organism>
<evidence type="ECO:0000313" key="2">
    <source>
        <dbReference type="Proteomes" id="UP001458880"/>
    </source>
</evidence>
<name>A0AAW1JW86_POPJA</name>
<gene>
    <name evidence="1" type="ORF">QE152_g26690</name>
</gene>
<comment type="caution">
    <text evidence="1">The sequence shown here is derived from an EMBL/GenBank/DDBJ whole genome shotgun (WGS) entry which is preliminary data.</text>
</comment>
<dbReference type="Proteomes" id="UP001458880">
    <property type="component" value="Unassembled WGS sequence"/>
</dbReference>